<dbReference type="PROSITE" id="PS00092">
    <property type="entry name" value="N6_MTASE"/>
    <property type="match status" value="1"/>
</dbReference>
<feature type="binding site" evidence="5">
    <location>
        <begin position="193"/>
        <end position="196"/>
    </location>
    <ligand>
        <name>substrate</name>
    </ligand>
</feature>
<name>A0A2U0SKB6_9PAST</name>
<feature type="domain" description="Methyltransferase" evidence="6">
    <location>
        <begin position="118"/>
        <end position="261"/>
    </location>
</feature>
<dbReference type="CDD" id="cd02440">
    <property type="entry name" value="AdoMet_MTases"/>
    <property type="match status" value="1"/>
</dbReference>
<dbReference type="Proteomes" id="UP000245909">
    <property type="component" value="Unassembled WGS sequence"/>
</dbReference>
<dbReference type="SUPFAM" id="SSF53335">
    <property type="entry name" value="S-adenosyl-L-methionine-dependent methyltransferases"/>
    <property type="match status" value="1"/>
</dbReference>
<dbReference type="PANTHER" id="PTHR18895">
    <property type="entry name" value="HEMK METHYLTRANSFERASE"/>
    <property type="match status" value="1"/>
</dbReference>
<dbReference type="InterPro" id="IPR050320">
    <property type="entry name" value="N5-glutamine_MTase"/>
</dbReference>
<accession>A0A2U0SKB6</accession>
<dbReference type="InterPro" id="IPR002052">
    <property type="entry name" value="DNA_methylase_N6_adenine_CS"/>
</dbReference>
<gene>
    <name evidence="5" type="primary">prmC</name>
    <name evidence="8" type="ORF">C8D76_12119</name>
</gene>
<keyword evidence="3 5" id="KW-0949">S-adenosyl-L-methionine</keyword>
<feature type="binding site" evidence="5">
    <location>
        <position position="179"/>
    </location>
    <ligand>
        <name>S-adenosyl-L-methionine</name>
        <dbReference type="ChEBI" id="CHEBI:59789"/>
    </ligand>
</feature>
<dbReference type="Gene3D" id="3.40.50.150">
    <property type="entry name" value="Vaccinia Virus protein VP39"/>
    <property type="match status" value="1"/>
</dbReference>
<dbReference type="FunFam" id="3.40.50.150:FF:000053">
    <property type="entry name" value="Release factor glutamine methyltransferase"/>
    <property type="match status" value="1"/>
</dbReference>
<evidence type="ECO:0000259" key="7">
    <source>
        <dbReference type="Pfam" id="PF17827"/>
    </source>
</evidence>
<feature type="binding site" evidence="5">
    <location>
        <position position="193"/>
    </location>
    <ligand>
        <name>S-adenosyl-L-methionine</name>
        <dbReference type="ChEBI" id="CHEBI:59789"/>
    </ligand>
</feature>
<comment type="function">
    <text evidence="5">Methylates the class 1 translation termination release factors RF1/PrfA and RF2/PrfB on the glutamine residue of the universally conserved GGQ motif.</text>
</comment>
<keyword evidence="9" id="KW-1185">Reference proteome</keyword>
<dbReference type="GO" id="GO:0032259">
    <property type="term" value="P:methylation"/>
    <property type="evidence" value="ECO:0007669"/>
    <property type="project" value="UniProtKB-KW"/>
</dbReference>
<evidence type="ECO:0000256" key="3">
    <source>
        <dbReference type="ARBA" id="ARBA00022691"/>
    </source>
</evidence>
<keyword evidence="2 5" id="KW-0808">Transferase</keyword>
<dbReference type="EC" id="2.1.1.297" evidence="5"/>
<dbReference type="InterPro" id="IPR004556">
    <property type="entry name" value="HemK-like"/>
</dbReference>
<dbReference type="InterPro" id="IPR019874">
    <property type="entry name" value="RF_methyltr_PrmC"/>
</dbReference>
<dbReference type="EMBL" id="QENU01000021">
    <property type="protein sequence ID" value="PVX31773.1"/>
    <property type="molecule type" value="Genomic_DNA"/>
</dbReference>
<dbReference type="InterPro" id="IPR029063">
    <property type="entry name" value="SAM-dependent_MTases_sf"/>
</dbReference>
<dbReference type="InterPro" id="IPR040758">
    <property type="entry name" value="PrmC_N"/>
</dbReference>
<dbReference type="HAMAP" id="MF_02126">
    <property type="entry name" value="RF_methyltr_PrmC"/>
    <property type="match status" value="1"/>
</dbReference>
<evidence type="ECO:0000256" key="4">
    <source>
        <dbReference type="ARBA" id="ARBA00048391"/>
    </source>
</evidence>
<evidence type="ECO:0000256" key="1">
    <source>
        <dbReference type="ARBA" id="ARBA00022603"/>
    </source>
</evidence>
<evidence type="ECO:0000313" key="9">
    <source>
        <dbReference type="Proteomes" id="UP000245909"/>
    </source>
</evidence>
<reference evidence="8 9" key="1">
    <citation type="submission" date="2018-05" db="EMBL/GenBank/DDBJ databases">
        <title>Genomic Encyclopedia of Type Strains, Phase IV (KMG-IV): sequencing the most valuable type-strain genomes for metagenomic binning, comparative biology and taxonomic classification.</title>
        <authorList>
            <person name="Goeker M."/>
        </authorList>
    </citation>
    <scope>NUCLEOTIDE SEQUENCE [LARGE SCALE GENOMIC DNA]</scope>
    <source>
        <strain evidence="8 9">DSM 22999</strain>
    </source>
</reference>
<dbReference type="Pfam" id="PF13847">
    <property type="entry name" value="Methyltransf_31"/>
    <property type="match status" value="1"/>
</dbReference>
<comment type="similarity">
    <text evidence="5">Belongs to the protein N5-glutamine methyltransferase family. PrmC subfamily.</text>
</comment>
<dbReference type="InterPro" id="IPR025714">
    <property type="entry name" value="Methyltranfer_dom"/>
</dbReference>
<evidence type="ECO:0000313" key="8">
    <source>
        <dbReference type="EMBL" id="PVX31773.1"/>
    </source>
</evidence>
<evidence type="ECO:0000256" key="2">
    <source>
        <dbReference type="ARBA" id="ARBA00022679"/>
    </source>
</evidence>
<feature type="binding site" evidence="5">
    <location>
        <position position="151"/>
    </location>
    <ligand>
        <name>S-adenosyl-L-methionine</name>
        <dbReference type="ChEBI" id="CHEBI:59789"/>
    </ligand>
</feature>
<dbReference type="GO" id="GO:0102559">
    <property type="term" value="F:peptide chain release factor N(5)-glutamine methyltransferase activity"/>
    <property type="evidence" value="ECO:0007669"/>
    <property type="project" value="UniProtKB-EC"/>
</dbReference>
<dbReference type="NCBIfam" id="TIGR03534">
    <property type="entry name" value="RF_mod_PrmC"/>
    <property type="match status" value="1"/>
</dbReference>
<evidence type="ECO:0000256" key="5">
    <source>
        <dbReference type="HAMAP-Rule" id="MF_02126"/>
    </source>
</evidence>
<dbReference type="Gene3D" id="1.10.8.10">
    <property type="entry name" value="DNA helicase RuvA subunit, C-terminal domain"/>
    <property type="match status" value="1"/>
</dbReference>
<comment type="catalytic activity">
    <reaction evidence="4 5">
        <text>L-glutaminyl-[peptide chain release factor] + S-adenosyl-L-methionine = N(5)-methyl-L-glutaminyl-[peptide chain release factor] + S-adenosyl-L-homocysteine + H(+)</text>
        <dbReference type="Rhea" id="RHEA:42896"/>
        <dbReference type="Rhea" id="RHEA-COMP:10271"/>
        <dbReference type="Rhea" id="RHEA-COMP:10272"/>
        <dbReference type="ChEBI" id="CHEBI:15378"/>
        <dbReference type="ChEBI" id="CHEBI:30011"/>
        <dbReference type="ChEBI" id="CHEBI:57856"/>
        <dbReference type="ChEBI" id="CHEBI:59789"/>
        <dbReference type="ChEBI" id="CHEBI:61891"/>
        <dbReference type="EC" id="2.1.1.297"/>
    </reaction>
</comment>
<dbReference type="PANTHER" id="PTHR18895:SF74">
    <property type="entry name" value="MTRF1L RELEASE FACTOR GLUTAMINE METHYLTRANSFERASE"/>
    <property type="match status" value="1"/>
</dbReference>
<dbReference type="AlphaFoldDB" id="A0A2U0SKB6"/>
<evidence type="ECO:0000259" key="6">
    <source>
        <dbReference type="Pfam" id="PF13847"/>
    </source>
</evidence>
<dbReference type="RefSeq" id="WP_116632519.1">
    <property type="nucleotide sequence ID" value="NZ_QENU01000021.1"/>
</dbReference>
<keyword evidence="1 5" id="KW-0489">Methyltransferase</keyword>
<organism evidence="8 9">
    <name type="scientific">Alitibacter langaaensis DSM 22999</name>
    <dbReference type="NCBI Taxonomy" id="1122935"/>
    <lineage>
        <taxon>Bacteria</taxon>
        <taxon>Pseudomonadati</taxon>
        <taxon>Pseudomonadota</taxon>
        <taxon>Gammaproteobacteria</taxon>
        <taxon>Pasteurellales</taxon>
        <taxon>Pasteurellaceae</taxon>
        <taxon>Alitibacter</taxon>
    </lineage>
</organism>
<dbReference type="NCBIfam" id="TIGR00536">
    <property type="entry name" value="hemK_fam"/>
    <property type="match status" value="1"/>
</dbReference>
<dbReference type="OrthoDB" id="9800643at2"/>
<comment type="caution">
    <text evidence="8">The sequence shown here is derived from an EMBL/GenBank/DDBJ whole genome shotgun (WGS) entry which is preliminary data.</text>
</comment>
<feature type="domain" description="Release factor glutamine methyltransferase N-terminal" evidence="7">
    <location>
        <begin position="5"/>
        <end position="79"/>
    </location>
</feature>
<protein>
    <recommendedName>
        <fullName evidence="5">Release factor glutamine methyltransferase</fullName>
        <shortName evidence="5">RF MTase</shortName>
        <ecNumber evidence="5">2.1.1.297</ecNumber>
    </recommendedName>
    <alternativeName>
        <fullName evidence="5">N5-glutamine methyltransferase PrmC</fullName>
    </alternativeName>
    <alternativeName>
        <fullName evidence="5">Protein-(glutamine-N5) MTase PrmC</fullName>
    </alternativeName>
    <alternativeName>
        <fullName evidence="5">Protein-glutamine N-methyltransferase PrmC</fullName>
    </alternativeName>
</protein>
<dbReference type="GO" id="GO:0003676">
    <property type="term" value="F:nucleic acid binding"/>
    <property type="evidence" value="ECO:0007669"/>
    <property type="project" value="InterPro"/>
</dbReference>
<dbReference type="Pfam" id="PF17827">
    <property type="entry name" value="PrmC_N"/>
    <property type="match status" value="1"/>
</dbReference>
<sequence length="287" mass="32799">MNYQQWLKDASALLIEKRKSDPYLNAKFDANLLLQFVTQKSKSQIHAFAETELDEKTLENLTALLNRRAAGEPIAYILGETEFWSLNLEVSPDTLIPRPDTEILVEQALERMPSKDCVAILDLGTGTGAIALSLAQELKKCGQNFRIFGVDLMPNAVELAKRNAVRNHLVEVEFQQSSWFENVNEKFDMIVSNPPYIDPKDTHLNQGDVRFEPLSSLIADDEGYADLYHIIQQAPQYLNAKGWLLLEHGWQQGEKVRSFFTENLWEMVATVRDYGDNERITLARLKR</sequence>
<feature type="binding site" evidence="5">
    <location>
        <begin position="124"/>
        <end position="128"/>
    </location>
    <ligand>
        <name>S-adenosyl-L-methionine</name>
        <dbReference type="ChEBI" id="CHEBI:59789"/>
    </ligand>
</feature>
<proteinExistence type="inferred from homology"/>